<dbReference type="AlphaFoldDB" id="A0A6S7CAK5"/>
<dbReference type="SUPFAM" id="SSF49354">
    <property type="entry name" value="PapD-like"/>
    <property type="match status" value="1"/>
</dbReference>
<dbReference type="InterPro" id="IPR001829">
    <property type="entry name" value="Pili_assmbl_chaperone_bac"/>
</dbReference>
<evidence type="ECO:0000256" key="1">
    <source>
        <dbReference type="ARBA" id="ARBA00004418"/>
    </source>
</evidence>
<dbReference type="GO" id="GO:0030288">
    <property type="term" value="C:outer membrane-bounded periplasmic space"/>
    <property type="evidence" value="ECO:0007669"/>
    <property type="project" value="InterPro"/>
</dbReference>
<dbReference type="Proteomes" id="UP000494115">
    <property type="component" value="Unassembled WGS sequence"/>
</dbReference>
<dbReference type="PANTHER" id="PTHR30251:SF2">
    <property type="entry name" value="FIMBRIAL CHAPERONE YADV-RELATED"/>
    <property type="match status" value="1"/>
</dbReference>
<evidence type="ECO:0000256" key="5">
    <source>
        <dbReference type="ARBA" id="ARBA00023186"/>
    </source>
</evidence>
<name>A0A6S7CAK5_9BURK</name>
<evidence type="ECO:0000256" key="6">
    <source>
        <dbReference type="SAM" id="SignalP"/>
    </source>
</evidence>
<dbReference type="InterPro" id="IPR013783">
    <property type="entry name" value="Ig-like_fold"/>
</dbReference>
<proteinExistence type="inferred from homology"/>
<evidence type="ECO:0000259" key="8">
    <source>
        <dbReference type="Pfam" id="PF02753"/>
    </source>
</evidence>
<protein>
    <submittedName>
        <fullName evidence="9">Putative fimbrial chaperone YadV</fullName>
    </submittedName>
</protein>
<dbReference type="InterPro" id="IPR016147">
    <property type="entry name" value="Pili_assmbl_chaperone_N"/>
</dbReference>
<dbReference type="InterPro" id="IPR036316">
    <property type="entry name" value="Pili_assmbl_chap_C_dom_sf"/>
</dbReference>
<gene>
    <name evidence="9" type="primary">yadV_1</name>
    <name evidence="9" type="ORF">LMG28138_01945</name>
</gene>
<reference evidence="9 10" key="1">
    <citation type="submission" date="2020-04" db="EMBL/GenBank/DDBJ databases">
        <authorList>
            <person name="De Canck E."/>
        </authorList>
    </citation>
    <scope>NUCLEOTIDE SEQUENCE [LARGE SCALE GENOMIC DNA]</scope>
    <source>
        <strain evidence="9 10">LMG 28138</strain>
    </source>
</reference>
<dbReference type="SUPFAM" id="SSF49584">
    <property type="entry name" value="Periplasmic chaperone C-domain"/>
    <property type="match status" value="1"/>
</dbReference>
<sequence length="246" mass="26651">MQSNKIGSALIAFALSATSFSSTASVVISGTRVIYTLAEKEQTVRLSNDGKQSALVQIWLDDGDIKADPNTAKAPFLVSPPISRIDPGKGQSIRLIHTGEPVPQDVESIYYFNLLEVPPKPNAEQEAGQLLQFAFRTRIKLFLRPPGLEGEADEAAAKVTWKVERHDDTWEVIASNPTPYHVTFLNVDLKSAGAIATDAAGGMINPRGMTTFKPKGANSPASWTTLEYRFVNDHGGVTTGQVTLQK</sequence>
<comment type="subcellular location">
    <subcellularLocation>
        <location evidence="1">Periplasm</location>
    </subcellularLocation>
</comment>
<feature type="domain" description="Pili assembly chaperone C-terminal" evidence="8">
    <location>
        <begin position="175"/>
        <end position="238"/>
    </location>
</feature>
<evidence type="ECO:0000313" key="10">
    <source>
        <dbReference type="Proteomes" id="UP000494115"/>
    </source>
</evidence>
<evidence type="ECO:0000256" key="2">
    <source>
        <dbReference type="ARBA" id="ARBA00007399"/>
    </source>
</evidence>
<dbReference type="InterPro" id="IPR008962">
    <property type="entry name" value="PapD-like_sf"/>
</dbReference>
<dbReference type="InterPro" id="IPR050643">
    <property type="entry name" value="Periplasmic_pilus_chap"/>
</dbReference>
<keyword evidence="3 6" id="KW-0732">Signal</keyword>
<accession>A0A6S7CAK5</accession>
<dbReference type="PRINTS" id="PR00969">
    <property type="entry name" value="CHAPERONPILI"/>
</dbReference>
<dbReference type="Gene3D" id="2.60.40.10">
    <property type="entry name" value="Immunoglobulins"/>
    <property type="match status" value="2"/>
</dbReference>
<dbReference type="Pfam" id="PF02753">
    <property type="entry name" value="PapD_C"/>
    <property type="match status" value="1"/>
</dbReference>
<organism evidence="9 10">
    <name type="scientific">Pararobbsia alpina</name>
    <dbReference type="NCBI Taxonomy" id="621374"/>
    <lineage>
        <taxon>Bacteria</taxon>
        <taxon>Pseudomonadati</taxon>
        <taxon>Pseudomonadota</taxon>
        <taxon>Betaproteobacteria</taxon>
        <taxon>Burkholderiales</taxon>
        <taxon>Burkholderiaceae</taxon>
        <taxon>Pararobbsia</taxon>
    </lineage>
</organism>
<feature type="chain" id="PRO_5028842107" evidence="6">
    <location>
        <begin position="25"/>
        <end position="246"/>
    </location>
</feature>
<keyword evidence="10" id="KW-1185">Reference proteome</keyword>
<dbReference type="GO" id="GO:0071555">
    <property type="term" value="P:cell wall organization"/>
    <property type="evidence" value="ECO:0007669"/>
    <property type="project" value="InterPro"/>
</dbReference>
<dbReference type="InterPro" id="IPR016148">
    <property type="entry name" value="Pili_assmbl_chaperone_C"/>
</dbReference>
<evidence type="ECO:0000256" key="3">
    <source>
        <dbReference type="ARBA" id="ARBA00022729"/>
    </source>
</evidence>
<dbReference type="RefSeq" id="WP_175104531.1">
    <property type="nucleotide sequence ID" value="NZ_CADIKM010000006.1"/>
</dbReference>
<feature type="signal peptide" evidence="6">
    <location>
        <begin position="1"/>
        <end position="24"/>
    </location>
</feature>
<comment type="similarity">
    <text evidence="2">Belongs to the periplasmic pilus chaperone family.</text>
</comment>
<evidence type="ECO:0000256" key="4">
    <source>
        <dbReference type="ARBA" id="ARBA00022764"/>
    </source>
</evidence>
<keyword evidence="4" id="KW-0574">Periplasm</keyword>
<evidence type="ECO:0000259" key="7">
    <source>
        <dbReference type="Pfam" id="PF00345"/>
    </source>
</evidence>
<evidence type="ECO:0000313" key="9">
    <source>
        <dbReference type="EMBL" id="CAB3785060.1"/>
    </source>
</evidence>
<dbReference type="PANTHER" id="PTHR30251">
    <property type="entry name" value="PILUS ASSEMBLY CHAPERONE"/>
    <property type="match status" value="1"/>
</dbReference>
<feature type="domain" description="Pili assembly chaperone N-terminal" evidence="7">
    <location>
        <begin position="25"/>
        <end position="148"/>
    </location>
</feature>
<keyword evidence="5" id="KW-0143">Chaperone</keyword>
<dbReference type="EMBL" id="CADIKM010000006">
    <property type="protein sequence ID" value="CAB3785060.1"/>
    <property type="molecule type" value="Genomic_DNA"/>
</dbReference>
<dbReference type="Pfam" id="PF00345">
    <property type="entry name" value="PapD_N"/>
    <property type="match status" value="1"/>
</dbReference>